<dbReference type="Proteomes" id="UP000193498">
    <property type="component" value="Unassembled WGS sequence"/>
</dbReference>
<dbReference type="OrthoDB" id="274752at2759"/>
<dbReference type="FunCoup" id="A0A1Y1XUQ6">
    <property type="interactions" value="130"/>
</dbReference>
<dbReference type="PANTHER" id="PTHR28207">
    <property type="entry name" value="ATP SYNTHASE SUBUNIT H, MITOCHONDRIAL"/>
    <property type="match status" value="1"/>
</dbReference>
<dbReference type="AlphaFoldDB" id="A0A1Y1XUQ6"/>
<dbReference type="Pfam" id="PF10775">
    <property type="entry name" value="ATP_sub_h"/>
    <property type="match status" value="1"/>
</dbReference>
<dbReference type="PANTHER" id="PTHR28207:SF1">
    <property type="entry name" value="ATP SYNTHASE SUBUNIT H, MITOCHONDRIAL"/>
    <property type="match status" value="1"/>
</dbReference>
<name>A0A1Y1XUQ6_9FUNG</name>
<keyword evidence="2" id="KW-1185">Reference proteome</keyword>
<protein>
    <submittedName>
        <fullName evidence="1">Uncharacterized protein</fullName>
    </submittedName>
</protein>
<organism evidence="1 2">
    <name type="scientific">Basidiobolus meristosporus CBS 931.73</name>
    <dbReference type="NCBI Taxonomy" id="1314790"/>
    <lineage>
        <taxon>Eukaryota</taxon>
        <taxon>Fungi</taxon>
        <taxon>Fungi incertae sedis</taxon>
        <taxon>Zoopagomycota</taxon>
        <taxon>Entomophthoromycotina</taxon>
        <taxon>Basidiobolomycetes</taxon>
        <taxon>Basidiobolales</taxon>
        <taxon>Basidiobolaceae</taxon>
        <taxon>Basidiobolus</taxon>
    </lineage>
</organism>
<sequence length="100" mass="11003">MYAVATASLKKPLFTNSARGFSSQAVQMKDTVQELYLKVLREYKPKAQPTGAEVGQVKDLKLPPPPQVLMINFSIYSQVPKVNEDIAAELAAYDSEATAR</sequence>
<dbReference type="EMBL" id="MCFE01000483">
    <property type="protein sequence ID" value="ORX89014.1"/>
    <property type="molecule type" value="Genomic_DNA"/>
</dbReference>
<evidence type="ECO:0000313" key="1">
    <source>
        <dbReference type="EMBL" id="ORX89014.1"/>
    </source>
</evidence>
<dbReference type="InterPro" id="IPR019711">
    <property type="entry name" value="ATP_synth_F0_suH"/>
</dbReference>
<gene>
    <name evidence="1" type="ORF">K493DRAFT_306135</name>
</gene>
<dbReference type="InParanoid" id="A0A1Y1XUQ6"/>
<proteinExistence type="predicted"/>
<reference evidence="1 2" key="1">
    <citation type="submission" date="2016-07" db="EMBL/GenBank/DDBJ databases">
        <title>Pervasive Adenine N6-methylation of Active Genes in Fungi.</title>
        <authorList>
            <consortium name="DOE Joint Genome Institute"/>
            <person name="Mondo S.J."/>
            <person name="Dannebaum R.O."/>
            <person name="Kuo R.C."/>
            <person name="Labutti K."/>
            <person name="Haridas S."/>
            <person name="Kuo A."/>
            <person name="Salamov A."/>
            <person name="Ahrendt S.R."/>
            <person name="Lipzen A."/>
            <person name="Sullivan W."/>
            <person name="Andreopoulos W.B."/>
            <person name="Clum A."/>
            <person name="Lindquist E."/>
            <person name="Daum C."/>
            <person name="Ramamoorthy G.K."/>
            <person name="Gryganskyi A."/>
            <person name="Culley D."/>
            <person name="Magnuson J.K."/>
            <person name="James T.Y."/>
            <person name="O'Malley M.A."/>
            <person name="Stajich J.E."/>
            <person name="Spatafora J.W."/>
            <person name="Visel A."/>
            <person name="Grigoriev I.V."/>
        </authorList>
    </citation>
    <scope>NUCLEOTIDE SEQUENCE [LARGE SCALE GENOMIC DNA]</scope>
    <source>
        <strain evidence="1 2">CBS 931.73</strain>
    </source>
</reference>
<evidence type="ECO:0000313" key="2">
    <source>
        <dbReference type="Proteomes" id="UP000193498"/>
    </source>
</evidence>
<dbReference type="GO" id="GO:0046933">
    <property type="term" value="F:proton-transporting ATP synthase activity, rotational mechanism"/>
    <property type="evidence" value="ECO:0007669"/>
    <property type="project" value="TreeGrafter"/>
</dbReference>
<accession>A0A1Y1XUQ6</accession>
<dbReference type="STRING" id="1314790.A0A1Y1XUQ6"/>
<comment type="caution">
    <text evidence="1">The sequence shown here is derived from an EMBL/GenBank/DDBJ whole genome shotgun (WGS) entry which is preliminary data.</text>
</comment>